<dbReference type="OrthoDB" id="5194448at2"/>
<keyword evidence="2" id="KW-0472">Membrane</keyword>
<dbReference type="Proteomes" id="UP000270021">
    <property type="component" value="Chromosome"/>
</dbReference>
<feature type="compositionally biased region" description="Basic and acidic residues" evidence="1">
    <location>
        <begin position="46"/>
        <end position="56"/>
    </location>
</feature>
<evidence type="ECO:0000256" key="1">
    <source>
        <dbReference type="SAM" id="MobiDB-lite"/>
    </source>
</evidence>
<feature type="transmembrane region" description="Helical" evidence="2">
    <location>
        <begin position="138"/>
        <end position="158"/>
    </location>
</feature>
<name>A0A3Q8WS70_9ACTO</name>
<evidence type="ECO:0000313" key="3">
    <source>
        <dbReference type="EMBL" id="AZN29061.1"/>
    </source>
</evidence>
<dbReference type="Pfam" id="PF11241">
    <property type="entry name" value="DUF3043"/>
    <property type="match status" value="1"/>
</dbReference>
<keyword evidence="4" id="KW-1185">Reference proteome</keyword>
<dbReference type="AlphaFoldDB" id="A0A3Q8WS70"/>
<dbReference type="EMBL" id="CP034438">
    <property type="protein sequence ID" value="AZN29061.1"/>
    <property type="molecule type" value="Genomic_DNA"/>
</dbReference>
<evidence type="ECO:0000313" key="4">
    <source>
        <dbReference type="Proteomes" id="UP000270021"/>
    </source>
</evidence>
<gene>
    <name evidence="3" type="ORF">EJO69_01165</name>
</gene>
<organism evidence="3 4">
    <name type="scientific">Flaviflexus salsibiostraticola</name>
    <dbReference type="NCBI Taxonomy" id="1282737"/>
    <lineage>
        <taxon>Bacteria</taxon>
        <taxon>Bacillati</taxon>
        <taxon>Actinomycetota</taxon>
        <taxon>Actinomycetes</taxon>
        <taxon>Actinomycetales</taxon>
        <taxon>Actinomycetaceae</taxon>
        <taxon>Flaviflexus</taxon>
    </lineage>
</organism>
<sequence length="238" mass="27523">MRRTGSARDLQGRRVLRAARRRPLRCMGRVQSCFPRYSRDARIEPVSKDDDMDRPEVISGAARGKGRPTPTRREAEAARMRPLVPKDRKAAKRAAKAKRDAEFQREQIAMKTGDEANLPYAHRGPVRRWARDYIDARITLASYFFFLAFAVLLLVFVQAVAPEIALILMLTTYGIMIIMIVDSLLAVRQMKKKLDERFGPDRVPRGIRWQMFGRTFYPRRWRRPLPLVSRGEWPAGAK</sequence>
<proteinExistence type="predicted"/>
<evidence type="ECO:0000256" key="2">
    <source>
        <dbReference type="SAM" id="Phobius"/>
    </source>
</evidence>
<feature type="transmembrane region" description="Helical" evidence="2">
    <location>
        <begin position="164"/>
        <end position="187"/>
    </location>
</feature>
<protein>
    <submittedName>
        <fullName evidence="3">DUF3043 domain-containing protein</fullName>
    </submittedName>
</protein>
<keyword evidence="2" id="KW-1133">Transmembrane helix</keyword>
<dbReference type="KEGG" id="fsl:EJO69_01165"/>
<reference evidence="3 4" key="1">
    <citation type="submission" date="2018-12" db="EMBL/GenBank/DDBJ databases">
        <title>Complete genome sequence of Flaviflexus salsibiostraticola KCTC 33148.</title>
        <authorList>
            <person name="Bae J.-W."/>
        </authorList>
    </citation>
    <scope>NUCLEOTIDE SEQUENCE [LARGE SCALE GENOMIC DNA]</scope>
    <source>
        <strain evidence="3 4">KCTC 33148</strain>
    </source>
</reference>
<feature type="region of interest" description="Disordered" evidence="1">
    <location>
        <begin position="46"/>
        <end position="79"/>
    </location>
</feature>
<keyword evidence="2" id="KW-0812">Transmembrane</keyword>
<accession>A0A3Q8WS70</accession>
<dbReference type="InterPro" id="IPR021403">
    <property type="entry name" value="DUF3043"/>
</dbReference>